<gene>
    <name evidence="1" type="ORF">HO133_002273</name>
</gene>
<accession>A0A8H6FB52</accession>
<comment type="caution">
    <text evidence="1">The sequence shown here is derived from an EMBL/GenBank/DDBJ whole genome shotgun (WGS) entry which is preliminary data.</text>
</comment>
<dbReference type="EMBL" id="JACCJB010000014">
    <property type="protein sequence ID" value="KAF6221418.1"/>
    <property type="molecule type" value="Genomic_DNA"/>
</dbReference>
<name>A0A8H6FB52_9LECA</name>
<evidence type="ECO:0000313" key="2">
    <source>
        <dbReference type="Proteomes" id="UP000593566"/>
    </source>
</evidence>
<dbReference type="AlphaFoldDB" id="A0A8H6FB52"/>
<organism evidence="1 2">
    <name type="scientific">Letharia lupina</name>
    <dbReference type="NCBI Taxonomy" id="560253"/>
    <lineage>
        <taxon>Eukaryota</taxon>
        <taxon>Fungi</taxon>
        <taxon>Dikarya</taxon>
        <taxon>Ascomycota</taxon>
        <taxon>Pezizomycotina</taxon>
        <taxon>Lecanoromycetes</taxon>
        <taxon>OSLEUM clade</taxon>
        <taxon>Lecanoromycetidae</taxon>
        <taxon>Lecanorales</taxon>
        <taxon>Lecanorineae</taxon>
        <taxon>Parmeliaceae</taxon>
        <taxon>Letharia</taxon>
    </lineage>
</organism>
<reference evidence="1 2" key="1">
    <citation type="journal article" date="2020" name="Genomics">
        <title>Complete, high-quality genomes from long-read metagenomic sequencing of two wolf lichen thalli reveals enigmatic genome architecture.</title>
        <authorList>
            <person name="McKenzie S.K."/>
            <person name="Walston R.F."/>
            <person name="Allen J.L."/>
        </authorList>
    </citation>
    <scope>NUCLEOTIDE SEQUENCE [LARGE SCALE GENOMIC DNA]</scope>
    <source>
        <strain evidence="1">WasteWater1</strain>
    </source>
</reference>
<keyword evidence="2" id="KW-1185">Reference proteome</keyword>
<proteinExistence type="predicted"/>
<evidence type="ECO:0000313" key="1">
    <source>
        <dbReference type="EMBL" id="KAF6221418.1"/>
    </source>
</evidence>
<protein>
    <submittedName>
        <fullName evidence="1">Uncharacterized protein</fullName>
    </submittedName>
</protein>
<dbReference type="RefSeq" id="XP_037150853.1">
    <property type="nucleotide sequence ID" value="XM_037293200.1"/>
</dbReference>
<dbReference type="GeneID" id="59330687"/>
<dbReference type="Proteomes" id="UP000593566">
    <property type="component" value="Unassembled WGS sequence"/>
</dbReference>
<sequence length="87" mass="9627">MAFLCDLANGGPNDKASKFQDKVSRNAVDYSQPQAGKDLTSCIQLKVKRNSEDKKHRNTIVPALLGIEPNTNSISPPNKYLQQQILD</sequence>